<dbReference type="SUPFAM" id="SSF52540">
    <property type="entry name" value="P-loop containing nucleoside triphosphate hydrolases"/>
    <property type="match status" value="1"/>
</dbReference>
<dbReference type="GO" id="GO:0005737">
    <property type="term" value="C:cytoplasm"/>
    <property type="evidence" value="ECO:0000318"/>
    <property type="project" value="GO_Central"/>
</dbReference>
<accession>A0A2K2BRX6</accession>
<name>A0A2K2BRX6_POPTR</name>
<dbReference type="EMBL" id="CM009290">
    <property type="protein sequence ID" value="PNT52525.2"/>
    <property type="molecule type" value="Genomic_DNA"/>
</dbReference>
<protein>
    <recommendedName>
        <fullName evidence="3">Sulfotransferase</fullName>
        <ecNumber evidence="3">2.8.2.-</ecNumber>
    </recommendedName>
</protein>
<evidence type="ECO:0000256" key="1">
    <source>
        <dbReference type="ARBA" id="ARBA00005771"/>
    </source>
</evidence>
<evidence type="ECO:0000313" key="4">
    <source>
        <dbReference type="EMBL" id="PNT52525.2"/>
    </source>
</evidence>
<dbReference type="GO" id="GO:0008146">
    <property type="term" value="F:sulfotransferase activity"/>
    <property type="evidence" value="ECO:0000318"/>
    <property type="project" value="GO_Central"/>
</dbReference>
<gene>
    <name evidence="4" type="ORF">POPTR_001G035450v4</name>
</gene>
<sequence length="105" mass="12106">MLIRPTQQFHPDRQVVVSMKTQEERLLFRARTSGESEQKCDGRYHGALSNSSLDYSFPFPNMSHACSRTIVHCNFNRANNRDVSSPAKQFRFEPQSINMGRTAVR</sequence>
<evidence type="ECO:0000256" key="2">
    <source>
        <dbReference type="ARBA" id="ARBA00022679"/>
    </source>
</evidence>
<dbReference type="InterPro" id="IPR000863">
    <property type="entry name" value="Sulfotransferase_dom"/>
</dbReference>
<dbReference type="InterPro" id="IPR027417">
    <property type="entry name" value="P-loop_NTPase"/>
</dbReference>
<keyword evidence="5" id="KW-1185">Reference proteome</keyword>
<dbReference type="Pfam" id="PF00685">
    <property type="entry name" value="Sulfotransfer_1"/>
    <property type="match status" value="2"/>
</dbReference>
<dbReference type="Gene3D" id="3.40.50.300">
    <property type="entry name" value="P-loop containing nucleotide triphosphate hydrolases"/>
    <property type="match status" value="2"/>
</dbReference>
<dbReference type="GO" id="GO:0051923">
    <property type="term" value="P:sulfation"/>
    <property type="evidence" value="ECO:0000318"/>
    <property type="project" value="GO_Central"/>
</dbReference>
<dbReference type="InParanoid" id="A0A2K2BRX6"/>
<evidence type="ECO:0000313" key="5">
    <source>
        <dbReference type="Proteomes" id="UP000006729"/>
    </source>
</evidence>
<dbReference type="Proteomes" id="UP000006729">
    <property type="component" value="Chromosome 1"/>
</dbReference>
<keyword evidence="2 3" id="KW-0808">Transferase</keyword>
<evidence type="ECO:0000256" key="3">
    <source>
        <dbReference type="RuleBase" id="RU361155"/>
    </source>
</evidence>
<organism evidence="4 5">
    <name type="scientific">Populus trichocarpa</name>
    <name type="common">Western balsam poplar</name>
    <name type="synonym">Populus balsamifera subsp. trichocarpa</name>
    <dbReference type="NCBI Taxonomy" id="3694"/>
    <lineage>
        <taxon>Eukaryota</taxon>
        <taxon>Viridiplantae</taxon>
        <taxon>Streptophyta</taxon>
        <taxon>Embryophyta</taxon>
        <taxon>Tracheophyta</taxon>
        <taxon>Spermatophyta</taxon>
        <taxon>Magnoliopsida</taxon>
        <taxon>eudicotyledons</taxon>
        <taxon>Gunneridae</taxon>
        <taxon>Pentapetalae</taxon>
        <taxon>rosids</taxon>
        <taxon>fabids</taxon>
        <taxon>Malpighiales</taxon>
        <taxon>Salicaceae</taxon>
        <taxon>Saliceae</taxon>
        <taxon>Populus</taxon>
    </lineage>
</organism>
<proteinExistence type="inferred from homology"/>
<comment type="caution">
    <text evidence="4">The sequence shown here is derived from an EMBL/GenBank/DDBJ whole genome shotgun (WGS) entry which is preliminary data.</text>
</comment>
<dbReference type="PANTHER" id="PTHR11783">
    <property type="entry name" value="SULFOTRANSFERASE SULT"/>
    <property type="match status" value="1"/>
</dbReference>
<dbReference type="AlphaFoldDB" id="A0A2K2BRX6"/>
<dbReference type="EC" id="2.8.2.-" evidence="3"/>
<comment type="similarity">
    <text evidence="1 3">Belongs to the sulfotransferase 1 family.</text>
</comment>
<reference evidence="4 5" key="1">
    <citation type="journal article" date="2006" name="Science">
        <title>The genome of black cottonwood, Populus trichocarpa (Torr. &amp; Gray).</title>
        <authorList>
            <person name="Tuskan G.A."/>
            <person name="Difazio S."/>
            <person name="Jansson S."/>
            <person name="Bohlmann J."/>
            <person name="Grigoriev I."/>
            <person name="Hellsten U."/>
            <person name="Putnam N."/>
            <person name="Ralph S."/>
            <person name="Rombauts S."/>
            <person name="Salamov A."/>
            <person name="Schein J."/>
            <person name="Sterck L."/>
            <person name="Aerts A."/>
            <person name="Bhalerao R.R."/>
            <person name="Bhalerao R.P."/>
            <person name="Blaudez D."/>
            <person name="Boerjan W."/>
            <person name="Brun A."/>
            <person name="Brunner A."/>
            <person name="Busov V."/>
            <person name="Campbell M."/>
            <person name="Carlson J."/>
            <person name="Chalot M."/>
            <person name="Chapman J."/>
            <person name="Chen G.L."/>
            <person name="Cooper D."/>
            <person name="Coutinho P.M."/>
            <person name="Couturier J."/>
            <person name="Covert S."/>
            <person name="Cronk Q."/>
            <person name="Cunningham R."/>
            <person name="Davis J."/>
            <person name="Degroeve S."/>
            <person name="Dejardin A."/>
            <person name="Depamphilis C."/>
            <person name="Detter J."/>
            <person name="Dirks B."/>
            <person name="Dubchak I."/>
            <person name="Duplessis S."/>
            <person name="Ehlting J."/>
            <person name="Ellis B."/>
            <person name="Gendler K."/>
            <person name="Goodstein D."/>
            <person name="Gribskov M."/>
            <person name="Grimwood J."/>
            <person name="Groover A."/>
            <person name="Gunter L."/>
            <person name="Hamberger B."/>
            <person name="Heinze B."/>
            <person name="Helariutta Y."/>
            <person name="Henrissat B."/>
            <person name="Holligan D."/>
            <person name="Holt R."/>
            <person name="Huang W."/>
            <person name="Islam-Faridi N."/>
            <person name="Jones S."/>
            <person name="Jones-Rhoades M."/>
            <person name="Jorgensen R."/>
            <person name="Joshi C."/>
            <person name="Kangasjarvi J."/>
            <person name="Karlsson J."/>
            <person name="Kelleher C."/>
            <person name="Kirkpatrick R."/>
            <person name="Kirst M."/>
            <person name="Kohler A."/>
            <person name="Kalluri U."/>
            <person name="Larimer F."/>
            <person name="Leebens-Mack J."/>
            <person name="Leple J.C."/>
            <person name="Locascio P."/>
            <person name="Lou Y."/>
            <person name="Lucas S."/>
            <person name="Martin F."/>
            <person name="Montanini B."/>
            <person name="Napoli C."/>
            <person name="Nelson D.R."/>
            <person name="Nelson C."/>
            <person name="Nieminen K."/>
            <person name="Nilsson O."/>
            <person name="Pereda V."/>
            <person name="Peter G."/>
            <person name="Philippe R."/>
            <person name="Pilate G."/>
            <person name="Poliakov A."/>
            <person name="Razumovskaya J."/>
            <person name="Richardson P."/>
            <person name="Rinaldi C."/>
            <person name="Ritland K."/>
            <person name="Rouze P."/>
            <person name="Ryaboy D."/>
            <person name="Schmutz J."/>
            <person name="Schrader J."/>
            <person name="Segerman B."/>
            <person name="Shin H."/>
            <person name="Siddiqui A."/>
            <person name="Sterky F."/>
            <person name="Terry A."/>
            <person name="Tsai C.J."/>
            <person name="Uberbacher E."/>
            <person name="Unneberg P."/>
            <person name="Vahala J."/>
            <person name="Wall K."/>
            <person name="Wessler S."/>
            <person name="Yang G."/>
            <person name="Yin T."/>
            <person name="Douglas C."/>
            <person name="Marra M."/>
            <person name="Sandberg G."/>
            <person name="Van de Peer Y."/>
            <person name="Rokhsar D."/>
        </authorList>
    </citation>
    <scope>NUCLEOTIDE SEQUENCE [LARGE SCALE GENOMIC DNA]</scope>
    <source>
        <strain evidence="5">cv. Nisqually</strain>
    </source>
</reference>